<dbReference type="AlphaFoldDB" id="A0A939PCL1"/>
<evidence type="ECO:0000313" key="7">
    <source>
        <dbReference type="Proteomes" id="UP000669179"/>
    </source>
</evidence>
<dbReference type="SUPFAM" id="SSF56801">
    <property type="entry name" value="Acetyl-CoA synthetase-like"/>
    <property type="match status" value="1"/>
</dbReference>
<protein>
    <submittedName>
        <fullName evidence="6">AMP-binding protein</fullName>
    </submittedName>
</protein>
<evidence type="ECO:0000259" key="4">
    <source>
        <dbReference type="Pfam" id="PF00501"/>
    </source>
</evidence>
<evidence type="ECO:0000256" key="3">
    <source>
        <dbReference type="SAM" id="MobiDB-lite"/>
    </source>
</evidence>
<dbReference type="Proteomes" id="UP000669179">
    <property type="component" value="Unassembled WGS sequence"/>
</dbReference>
<dbReference type="EMBL" id="JAGEOJ010000009">
    <property type="protein sequence ID" value="MBO2449908.1"/>
    <property type="molecule type" value="Genomic_DNA"/>
</dbReference>
<keyword evidence="7" id="KW-1185">Reference proteome</keyword>
<dbReference type="FunFam" id="3.30.300.30:FF:000008">
    <property type="entry name" value="2,3-dihydroxybenzoate-AMP ligase"/>
    <property type="match status" value="1"/>
</dbReference>
<comment type="caution">
    <text evidence="6">The sequence shown here is derived from an EMBL/GenBank/DDBJ whole genome shotgun (WGS) entry which is preliminary data.</text>
</comment>
<dbReference type="InterPro" id="IPR042099">
    <property type="entry name" value="ANL_N_sf"/>
</dbReference>
<feature type="compositionally biased region" description="Low complexity" evidence="3">
    <location>
        <begin position="529"/>
        <end position="538"/>
    </location>
</feature>
<feature type="domain" description="AMP-binding enzyme C-terminal" evidence="5">
    <location>
        <begin position="441"/>
        <end position="516"/>
    </location>
</feature>
<dbReference type="InterPro" id="IPR050237">
    <property type="entry name" value="ATP-dep_AMP-bd_enzyme"/>
</dbReference>
<feature type="domain" description="AMP-dependent synthetase/ligase" evidence="4">
    <location>
        <begin position="33"/>
        <end position="391"/>
    </location>
</feature>
<evidence type="ECO:0000256" key="2">
    <source>
        <dbReference type="ARBA" id="ARBA00022598"/>
    </source>
</evidence>
<dbReference type="Pfam" id="PF13193">
    <property type="entry name" value="AMP-binding_C"/>
    <property type="match status" value="1"/>
</dbReference>
<dbReference type="Gene3D" id="3.40.50.12780">
    <property type="entry name" value="N-terminal domain of ligase-like"/>
    <property type="match status" value="1"/>
</dbReference>
<proteinExistence type="inferred from homology"/>
<evidence type="ECO:0000259" key="5">
    <source>
        <dbReference type="Pfam" id="PF13193"/>
    </source>
</evidence>
<sequence>MNGYQERPWLARYDQGLPADLQPEYTSALEMFAATAAAHSAADAIRHFDEPISWRELDVLSDAFAAALADLGFAPGERAALYLQNVPEFVIALLGVWKAGGVAVTVNPMNKSRELDLILRDSGATVLVCLSELYDEVARDTVTGTDVRTVVTTEDLARMLERFLGQGPPPPRFGPGDVAVLTYTSGTTGPPKGAMNTHGNLVFNAQTYRDWIGIGPLDVILGVAPLFHITGLVGHVMLSLLTGAPLVLMHRFDPERTIDTIRAERATFTVGSITVFIALMNATNASKDALSSLTKVYSGGAPIPPSTVAAFQDRFGQYIHNIYGLTETTSPSHAVPLKAEAPVDKLTGALSVGVPVFNTVVRVVGEDGQDLPPGEIGELVTSGPQVVPGYWNKPGETEHALPGGALHTGDVGYMDADGWFYLVDRKKDQINAGGYKIWPREVEDVLYEHPAVREAAVVGVPDEYRGETVKAYVSLRPGAAASPDELIDFCKERMAAYKYPREVELLDDIPKTVTGKLLRRELRTRSVLEAAPEASPGPASEPTPEPSPGPE</sequence>
<evidence type="ECO:0000256" key="1">
    <source>
        <dbReference type="ARBA" id="ARBA00006432"/>
    </source>
</evidence>
<evidence type="ECO:0000313" key="6">
    <source>
        <dbReference type="EMBL" id="MBO2449908.1"/>
    </source>
</evidence>
<dbReference type="Gene3D" id="3.30.300.30">
    <property type="match status" value="1"/>
</dbReference>
<organism evidence="6 7">
    <name type="scientific">Actinomadura barringtoniae</name>
    <dbReference type="NCBI Taxonomy" id="1427535"/>
    <lineage>
        <taxon>Bacteria</taxon>
        <taxon>Bacillati</taxon>
        <taxon>Actinomycetota</taxon>
        <taxon>Actinomycetes</taxon>
        <taxon>Streptosporangiales</taxon>
        <taxon>Thermomonosporaceae</taxon>
        <taxon>Actinomadura</taxon>
    </lineage>
</organism>
<dbReference type="PROSITE" id="PS00455">
    <property type="entry name" value="AMP_BINDING"/>
    <property type="match status" value="1"/>
</dbReference>
<name>A0A939PCL1_9ACTN</name>
<dbReference type="GO" id="GO:0016878">
    <property type="term" value="F:acid-thiol ligase activity"/>
    <property type="evidence" value="ECO:0007669"/>
    <property type="project" value="UniProtKB-ARBA"/>
</dbReference>
<accession>A0A939PCL1</accession>
<reference evidence="6" key="1">
    <citation type="submission" date="2021-03" db="EMBL/GenBank/DDBJ databases">
        <authorList>
            <person name="Kanchanasin P."/>
            <person name="Saeng-In P."/>
            <person name="Phongsopitanun W."/>
            <person name="Yuki M."/>
            <person name="Kudo T."/>
            <person name="Ohkuma M."/>
            <person name="Tanasupawat S."/>
        </authorList>
    </citation>
    <scope>NUCLEOTIDE SEQUENCE</scope>
    <source>
        <strain evidence="6">GKU 128</strain>
    </source>
</reference>
<dbReference type="Pfam" id="PF00501">
    <property type="entry name" value="AMP-binding"/>
    <property type="match status" value="1"/>
</dbReference>
<gene>
    <name evidence="6" type="ORF">J4573_22590</name>
</gene>
<dbReference type="InterPro" id="IPR045851">
    <property type="entry name" value="AMP-bd_C_sf"/>
</dbReference>
<dbReference type="InterPro" id="IPR000873">
    <property type="entry name" value="AMP-dep_synth/lig_dom"/>
</dbReference>
<comment type="similarity">
    <text evidence="1">Belongs to the ATP-dependent AMP-binding enzyme family.</text>
</comment>
<dbReference type="PANTHER" id="PTHR43767">
    <property type="entry name" value="LONG-CHAIN-FATTY-ACID--COA LIGASE"/>
    <property type="match status" value="1"/>
</dbReference>
<feature type="region of interest" description="Disordered" evidence="3">
    <location>
        <begin position="524"/>
        <end position="551"/>
    </location>
</feature>
<dbReference type="PANTHER" id="PTHR43767:SF1">
    <property type="entry name" value="NONRIBOSOMAL PEPTIDE SYNTHASE PES1 (EUROFUNG)-RELATED"/>
    <property type="match status" value="1"/>
</dbReference>
<keyword evidence="2" id="KW-0436">Ligase</keyword>
<feature type="compositionally biased region" description="Pro residues" evidence="3">
    <location>
        <begin position="539"/>
        <end position="551"/>
    </location>
</feature>
<dbReference type="InterPro" id="IPR020845">
    <property type="entry name" value="AMP-binding_CS"/>
</dbReference>
<dbReference type="InterPro" id="IPR025110">
    <property type="entry name" value="AMP-bd_C"/>
</dbReference>